<dbReference type="Gene3D" id="1.25.40.10">
    <property type="entry name" value="Tetratricopeptide repeat domain"/>
    <property type="match status" value="1"/>
</dbReference>
<name>A0A2T9YWX9_9FUNG</name>
<dbReference type="InterPro" id="IPR015374">
    <property type="entry name" value="ChAPs"/>
</dbReference>
<gene>
    <name evidence="2" type="ORF">BB561_000947</name>
</gene>
<dbReference type="InterPro" id="IPR011990">
    <property type="entry name" value="TPR-like_helical_dom_sf"/>
</dbReference>
<organism evidence="2 3">
    <name type="scientific">Smittium simulii</name>
    <dbReference type="NCBI Taxonomy" id="133385"/>
    <lineage>
        <taxon>Eukaryota</taxon>
        <taxon>Fungi</taxon>
        <taxon>Fungi incertae sedis</taxon>
        <taxon>Zoopagomycota</taxon>
        <taxon>Kickxellomycotina</taxon>
        <taxon>Harpellomycetes</taxon>
        <taxon>Harpellales</taxon>
        <taxon>Legeriomycetaceae</taxon>
        <taxon>Smittium</taxon>
    </lineage>
</organism>
<dbReference type="GO" id="GO:0034044">
    <property type="term" value="C:exomer complex"/>
    <property type="evidence" value="ECO:0007669"/>
    <property type="project" value="UniProtKB-ARBA"/>
</dbReference>
<accession>A0A2T9YWX9</accession>
<feature type="region of interest" description="Disordered" evidence="1">
    <location>
        <begin position="578"/>
        <end position="657"/>
    </location>
</feature>
<protein>
    <recommendedName>
        <fullName evidence="4">Chaps-domain-containing protein</fullName>
    </recommendedName>
</protein>
<feature type="compositionally biased region" description="Polar residues" evidence="1">
    <location>
        <begin position="641"/>
        <end position="650"/>
    </location>
</feature>
<dbReference type="AlphaFoldDB" id="A0A2T9YWX9"/>
<dbReference type="PANTHER" id="PTHR31975">
    <property type="entry name" value="BUD SITE SELECTION PROTEIN 7-RELATED"/>
    <property type="match status" value="1"/>
</dbReference>
<evidence type="ECO:0008006" key="4">
    <source>
        <dbReference type="Google" id="ProtNLM"/>
    </source>
</evidence>
<dbReference type="EMBL" id="MBFR01000023">
    <property type="protein sequence ID" value="PVU96841.1"/>
    <property type="molecule type" value="Genomic_DNA"/>
</dbReference>
<dbReference type="GO" id="GO:0006893">
    <property type="term" value="P:Golgi to plasma membrane transport"/>
    <property type="evidence" value="ECO:0007669"/>
    <property type="project" value="TreeGrafter"/>
</dbReference>
<feature type="compositionally biased region" description="Polar residues" evidence="1">
    <location>
        <begin position="585"/>
        <end position="607"/>
    </location>
</feature>
<evidence type="ECO:0000313" key="2">
    <source>
        <dbReference type="EMBL" id="PVU96841.1"/>
    </source>
</evidence>
<sequence length="667" mass="74413">MSSSGFKNLPEIYELEFGECLQFRTEALGTLSSTPFLLSYSCLLRELGPPDLCLVTKTHDPPKRGEKDESSYHHILGADTSSSASIAAYVNSLFYSLEEHSGWFGKTSGWKISSSTYCCYNPFSREDIRVQIKIPGGVDAYIVTAQGERKEPTEQDWVECGLSSIIRSFMYTSEDGYYIAALRRLCSISSLKDERRFLEYVTKLFWNGWKLGSNSETQIATHYSNHLIDTLERYFFGSLRFTEFIDFLKPLAEKEPEINYLIAKSMLLANQEVNGIQILHNTIKKLPNSHKLLCTQAEFLCSKGEYDAAFQIAQQAVRFAPSEFLPWSILVDILISQKKYIAALSTLNSAPMFTFSEKELPRLPPVKYLHQPPHSDAINGYDIGDQLSPLIGAASPILTTPVSTAKSPEIERMSITTESITNEKSGLLKLPAKPLRGTFKKAYELLIKIVRKIGWDDLLRLRSAAFVMEEEYRNGIISMNSNPDTPSPALSLTQTSDAKFNDLAIPSPNPSKKLDSNLVQSLNLKKIADSKYNSELNQIPTNEPVESQNSENYILVDESANEVAVAQVDESPKVDITGLSEPITIESTESTVQEPTEPTVQDPTEPTVQEPAEPTVQEPAEPTVQEPTEPTVQEPAEPSVQEPTEPTVQEPSKKSTEIVTKVIHTQK</sequence>
<keyword evidence="3" id="KW-1185">Reference proteome</keyword>
<dbReference type="Proteomes" id="UP000245383">
    <property type="component" value="Unassembled WGS sequence"/>
</dbReference>
<evidence type="ECO:0000256" key="1">
    <source>
        <dbReference type="SAM" id="MobiDB-lite"/>
    </source>
</evidence>
<evidence type="ECO:0000313" key="3">
    <source>
        <dbReference type="Proteomes" id="UP000245383"/>
    </source>
</evidence>
<reference evidence="2 3" key="1">
    <citation type="journal article" date="2018" name="MBio">
        <title>Comparative Genomics Reveals the Core Gene Toolbox for the Fungus-Insect Symbiosis.</title>
        <authorList>
            <person name="Wang Y."/>
            <person name="Stata M."/>
            <person name="Wang W."/>
            <person name="Stajich J.E."/>
            <person name="White M.M."/>
            <person name="Moncalvo J.M."/>
        </authorList>
    </citation>
    <scope>NUCLEOTIDE SEQUENCE [LARGE SCALE GENOMIC DNA]</scope>
    <source>
        <strain evidence="2 3">SWE-8-4</strain>
    </source>
</reference>
<proteinExistence type="predicted"/>
<dbReference type="STRING" id="133385.A0A2T9YWX9"/>
<dbReference type="OrthoDB" id="434695at2759"/>
<dbReference type="Pfam" id="PF09295">
    <property type="entry name" value="ChAPs"/>
    <property type="match status" value="2"/>
</dbReference>
<dbReference type="PANTHER" id="PTHR31975:SF1">
    <property type="entry name" value="BUD SITE SELECTION PROTEIN 7-RELATED"/>
    <property type="match status" value="1"/>
</dbReference>
<comment type="caution">
    <text evidence="2">The sequence shown here is derived from an EMBL/GenBank/DDBJ whole genome shotgun (WGS) entry which is preliminary data.</text>
</comment>
<dbReference type="SUPFAM" id="SSF48452">
    <property type="entry name" value="TPR-like"/>
    <property type="match status" value="1"/>
</dbReference>